<name>A0A9W8CPD9_9FUNG</name>
<accession>A0A9W8CPD9</accession>
<dbReference type="InterPro" id="IPR010061">
    <property type="entry name" value="MeMal-semiAld_DH"/>
</dbReference>
<dbReference type="PANTHER" id="PTHR43866">
    <property type="entry name" value="MALONATE-SEMIALDEHYDE DEHYDROGENASE"/>
    <property type="match status" value="1"/>
</dbReference>
<dbReference type="OrthoDB" id="310895at2759"/>
<comment type="similarity">
    <text evidence="1">Belongs to the aldehyde dehydrogenase family.</text>
</comment>
<keyword evidence="4" id="KW-1185">Reference proteome</keyword>
<dbReference type="Gene3D" id="3.40.605.10">
    <property type="entry name" value="Aldehyde Dehydrogenase, Chain A, domain 1"/>
    <property type="match status" value="1"/>
</dbReference>
<proteinExistence type="inferred from homology"/>
<dbReference type="AlphaFoldDB" id="A0A9W8CPD9"/>
<evidence type="ECO:0000313" key="3">
    <source>
        <dbReference type="EMBL" id="KAJ1718737.1"/>
    </source>
</evidence>
<dbReference type="InterPro" id="IPR016162">
    <property type="entry name" value="Ald_DH_N"/>
</dbReference>
<dbReference type="GO" id="GO:0006210">
    <property type="term" value="P:thymine catabolic process"/>
    <property type="evidence" value="ECO:0007669"/>
    <property type="project" value="TreeGrafter"/>
</dbReference>
<comment type="caution">
    <text evidence="3">The sequence shown here is derived from an EMBL/GenBank/DDBJ whole genome shotgun (WGS) entry which is preliminary data.</text>
</comment>
<evidence type="ECO:0000313" key="4">
    <source>
        <dbReference type="Proteomes" id="UP001149813"/>
    </source>
</evidence>
<feature type="domain" description="Aldehyde dehydrogenase" evidence="2">
    <location>
        <begin position="41"/>
        <end position="91"/>
    </location>
</feature>
<dbReference type="GO" id="GO:0004491">
    <property type="term" value="F:methylmalonate-semialdehyde dehydrogenase (acylating, NAD) activity"/>
    <property type="evidence" value="ECO:0007669"/>
    <property type="project" value="InterPro"/>
</dbReference>
<dbReference type="PANTHER" id="PTHR43866:SF3">
    <property type="entry name" value="METHYLMALONATE-SEMIALDEHYDE DEHYDROGENASE [ACYLATING], MITOCHONDRIAL"/>
    <property type="match status" value="1"/>
</dbReference>
<gene>
    <name evidence="3" type="ORF">LPJ53_006344</name>
</gene>
<organism evidence="3 4">
    <name type="scientific">Coemansia erecta</name>
    <dbReference type="NCBI Taxonomy" id="147472"/>
    <lineage>
        <taxon>Eukaryota</taxon>
        <taxon>Fungi</taxon>
        <taxon>Fungi incertae sedis</taxon>
        <taxon>Zoopagomycota</taxon>
        <taxon>Kickxellomycotina</taxon>
        <taxon>Kickxellomycetes</taxon>
        <taxon>Kickxellales</taxon>
        <taxon>Kickxellaceae</taxon>
        <taxon>Coemansia</taxon>
    </lineage>
</organism>
<protein>
    <recommendedName>
        <fullName evidence="2">Aldehyde dehydrogenase domain-containing protein</fullName>
    </recommendedName>
</protein>
<evidence type="ECO:0000256" key="1">
    <source>
        <dbReference type="ARBA" id="ARBA00009986"/>
    </source>
</evidence>
<dbReference type="GO" id="GO:0005739">
    <property type="term" value="C:mitochondrion"/>
    <property type="evidence" value="ECO:0007669"/>
    <property type="project" value="TreeGrafter"/>
</dbReference>
<dbReference type="InterPro" id="IPR015590">
    <property type="entry name" value="Aldehyde_DH_dom"/>
</dbReference>
<sequence>MKQLALSMIRTPSCVAGAGIGVHSLATKAGDTTKLFINGKFVKSQTSEWINVRNPATQYVVTQVPKSMQKELDELAHRAELVFKSWQHMSILMWQHKMLDL</sequence>
<evidence type="ECO:0000259" key="2">
    <source>
        <dbReference type="Pfam" id="PF00171"/>
    </source>
</evidence>
<dbReference type="SUPFAM" id="SSF53720">
    <property type="entry name" value="ALDH-like"/>
    <property type="match status" value="1"/>
</dbReference>
<dbReference type="EMBL" id="JANBOJ010000683">
    <property type="protein sequence ID" value="KAJ1718737.1"/>
    <property type="molecule type" value="Genomic_DNA"/>
</dbReference>
<reference evidence="3" key="1">
    <citation type="submission" date="2022-07" db="EMBL/GenBank/DDBJ databases">
        <title>Phylogenomic reconstructions and comparative analyses of Kickxellomycotina fungi.</title>
        <authorList>
            <person name="Reynolds N.K."/>
            <person name="Stajich J.E."/>
            <person name="Barry K."/>
            <person name="Grigoriev I.V."/>
            <person name="Crous P."/>
            <person name="Smith M.E."/>
        </authorList>
    </citation>
    <scope>NUCLEOTIDE SEQUENCE</scope>
    <source>
        <strain evidence="3">NBRC 32514</strain>
    </source>
</reference>
<dbReference type="GO" id="GO:0006574">
    <property type="term" value="P:L-valine catabolic process"/>
    <property type="evidence" value="ECO:0007669"/>
    <property type="project" value="TreeGrafter"/>
</dbReference>
<dbReference type="Pfam" id="PF00171">
    <property type="entry name" value="Aldedh"/>
    <property type="match status" value="1"/>
</dbReference>
<dbReference type="InterPro" id="IPR016161">
    <property type="entry name" value="Ald_DH/histidinol_DH"/>
</dbReference>
<dbReference type="Proteomes" id="UP001149813">
    <property type="component" value="Unassembled WGS sequence"/>
</dbReference>